<dbReference type="RefSeq" id="WP_203924215.1">
    <property type="nucleotide sequence ID" value="NZ_BONZ01000105.1"/>
</dbReference>
<evidence type="ECO:0008006" key="4">
    <source>
        <dbReference type="Google" id="ProtNLM"/>
    </source>
</evidence>
<evidence type="ECO:0000313" key="3">
    <source>
        <dbReference type="Proteomes" id="UP000642748"/>
    </source>
</evidence>
<reference evidence="2" key="1">
    <citation type="submission" date="2021-01" db="EMBL/GenBank/DDBJ databases">
        <title>Whole genome shotgun sequence of Rugosimonospora africana NBRC 104875.</title>
        <authorList>
            <person name="Komaki H."/>
            <person name="Tamura T."/>
        </authorList>
    </citation>
    <scope>NUCLEOTIDE SEQUENCE</scope>
    <source>
        <strain evidence="2">NBRC 104875</strain>
    </source>
</reference>
<dbReference type="EMBL" id="BONZ01000105">
    <property type="protein sequence ID" value="GIH20801.1"/>
    <property type="molecule type" value="Genomic_DNA"/>
</dbReference>
<name>A0A8J3VWF8_9ACTN</name>
<comment type="caution">
    <text evidence="2">The sequence shown here is derived from an EMBL/GenBank/DDBJ whole genome shotgun (WGS) entry which is preliminary data.</text>
</comment>
<sequence length="163" mass="16619">MSRKLRSWYVPLAAATILLSTSLPAFADGVVDPAPIGPNQYFVGLVNDQTGNATIAMACFGPVHPGQTGHPMADQTVKVLPVTAPSPARAGYTGSAAHTVGVGFGLSASTASPIVLNMWAVAAKIPTTLVLPCYGTATVTFVPSPTSTTARPATVQVTFVGQP</sequence>
<evidence type="ECO:0000313" key="2">
    <source>
        <dbReference type="EMBL" id="GIH20801.1"/>
    </source>
</evidence>
<evidence type="ECO:0000256" key="1">
    <source>
        <dbReference type="SAM" id="SignalP"/>
    </source>
</evidence>
<keyword evidence="3" id="KW-1185">Reference proteome</keyword>
<organism evidence="2 3">
    <name type="scientific">Rugosimonospora africana</name>
    <dbReference type="NCBI Taxonomy" id="556532"/>
    <lineage>
        <taxon>Bacteria</taxon>
        <taxon>Bacillati</taxon>
        <taxon>Actinomycetota</taxon>
        <taxon>Actinomycetes</taxon>
        <taxon>Micromonosporales</taxon>
        <taxon>Micromonosporaceae</taxon>
        <taxon>Rugosimonospora</taxon>
    </lineage>
</organism>
<feature type="signal peptide" evidence="1">
    <location>
        <begin position="1"/>
        <end position="27"/>
    </location>
</feature>
<proteinExistence type="predicted"/>
<feature type="chain" id="PRO_5035188661" description="Secreted protein" evidence="1">
    <location>
        <begin position="28"/>
        <end position="163"/>
    </location>
</feature>
<dbReference type="AlphaFoldDB" id="A0A8J3VWF8"/>
<protein>
    <recommendedName>
        <fullName evidence="4">Secreted protein</fullName>
    </recommendedName>
</protein>
<dbReference type="Proteomes" id="UP000642748">
    <property type="component" value="Unassembled WGS sequence"/>
</dbReference>
<accession>A0A8J3VWF8</accession>
<gene>
    <name evidence="2" type="ORF">Raf01_89730</name>
</gene>
<keyword evidence="1" id="KW-0732">Signal</keyword>